<accession>A0ABX0KLR4</accession>
<gene>
    <name evidence="8" type="ORF">GOB80_13110</name>
</gene>
<keyword evidence="3" id="KW-1003">Cell membrane</keyword>
<dbReference type="InterPro" id="IPR003400">
    <property type="entry name" value="ExbD"/>
</dbReference>
<name>A0ABX0KLR4_9PROT</name>
<dbReference type="EMBL" id="WOTE01000034">
    <property type="protein sequence ID" value="NHO40585.1"/>
    <property type="molecule type" value="Genomic_DNA"/>
</dbReference>
<evidence type="ECO:0000313" key="8">
    <source>
        <dbReference type="EMBL" id="NHO40585.1"/>
    </source>
</evidence>
<dbReference type="Proteomes" id="UP000657200">
    <property type="component" value="Unassembled WGS sequence"/>
</dbReference>
<evidence type="ECO:0000256" key="5">
    <source>
        <dbReference type="ARBA" id="ARBA00022989"/>
    </source>
</evidence>
<keyword evidence="9" id="KW-1185">Reference proteome</keyword>
<feature type="non-terminal residue" evidence="8">
    <location>
        <position position="1"/>
    </location>
</feature>
<organism evidence="8 9">
    <name type="scientific">Acetobacter ghanensis</name>
    <dbReference type="NCBI Taxonomy" id="431306"/>
    <lineage>
        <taxon>Bacteria</taxon>
        <taxon>Pseudomonadati</taxon>
        <taxon>Pseudomonadota</taxon>
        <taxon>Alphaproteobacteria</taxon>
        <taxon>Acetobacterales</taxon>
        <taxon>Acetobacteraceae</taxon>
        <taxon>Acetobacter</taxon>
    </lineage>
</organism>
<comment type="subcellular location">
    <subcellularLocation>
        <location evidence="1">Cell membrane</location>
        <topology evidence="1">Single-pass membrane protein</topology>
    </subcellularLocation>
    <subcellularLocation>
        <location evidence="7">Cell membrane</location>
        <topology evidence="7">Single-pass type II membrane protein</topology>
    </subcellularLocation>
</comment>
<evidence type="ECO:0000313" key="9">
    <source>
        <dbReference type="Proteomes" id="UP000657200"/>
    </source>
</evidence>
<keyword evidence="4 7" id="KW-0812">Transmembrane</keyword>
<evidence type="ECO:0000256" key="7">
    <source>
        <dbReference type="RuleBase" id="RU003879"/>
    </source>
</evidence>
<evidence type="ECO:0000256" key="6">
    <source>
        <dbReference type="ARBA" id="ARBA00023136"/>
    </source>
</evidence>
<evidence type="ECO:0000256" key="4">
    <source>
        <dbReference type="ARBA" id="ARBA00022692"/>
    </source>
</evidence>
<proteinExistence type="inferred from homology"/>
<keyword evidence="6" id="KW-0472">Membrane</keyword>
<comment type="caution">
    <text evidence="8">The sequence shown here is derived from an EMBL/GenBank/DDBJ whole genome shotgun (WGS) entry which is preliminary data.</text>
</comment>
<keyword evidence="7" id="KW-0653">Protein transport</keyword>
<reference evidence="8 9" key="1">
    <citation type="journal article" date="2020" name="Int. J. Syst. Evol. Microbiol.">
        <title>Novel acetic acid bacteria from cider fermentations: Acetobacter conturbans sp. nov. and Acetobacter fallax sp. nov.</title>
        <authorList>
            <person name="Sombolestani A.S."/>
            <person name="Cleenwerck I."/>
            <person name="Cnockaert M."/>
            <person name="Borremans W."/>
            <person name="Wieme A.D."/>
            <person name="De Vuyst L."/>
            <person name="Vandamme P."/>
        </authorList>
    </citation>
    <scope>NUCLEOTIDE SEQUENCE [LARGE SCALE GENOMIC DNA]</scope>
    <source>
        <strain evidence="8 9">LMG 23848</strain>
    </source>
</reference>
<keyword evidence="7" id="KW-0813">Transport</keyword>
<evidence type="ECO:0000256" key="3">
    <source>
        <dbReference type="ARBA" id="ARBA00022475"/>
    </source>
</evidence>
<evidence type="ECO:0000256" key="1">
    <source>
        <dbReference type="ARBA" id="ARBA00004162"/>
    </source>
</evidence>
<evidence type="ECO:0000256" key="2">
    <source>
        <dbReference type="ARBA" id="ARBA00005811"/>
    </source>
</evidence>
<dbReference type="Gene3D" id="3.30.420.270">
    <property type="match status" value="1"/>
</dbReference>
<sequence>MNQPTQTSMSNVVLAVTADGTAFWDETQLKDQADLLEHLEKVAVLKPQPQIQIRGDMKARYETVGKMVAACQQAGIYHIDFITEKPKTN</sequence>
<protein>
    <submittedName>
        <fullName evidence="8">Biopolymer transporter ExbD</fullName>
    </submittedName>
</protein>
<dbReference type="Pfam" id="PF02472">
    <property type="entry name" value="ExbD"/>
    <property type="match status" value="1"/>
</dbReference>
<keyword evidence="5" id="KW-1133">Transmembrane helix</keyword>
<comment type="similarity">
    <text evidence="2 7">Belongs to the ExbD/TolR family.</text>
</comment>
<dbReference type="RefSeq" id="WP_173568085.1">
    <property type="nucleotide sequence ID" value="NZ_WOTE01000034.1"/>
</dbReference>